<dbReference type="InterPro" id="IPR057246">
    <property type="entry name" value="CARBOXYPEPT_ZN_1"/>
</dbReference>
<dbReference type="GO" id="GO:0004181">
    <property type="term" value="F:metallocarboxypeptidase activity"/>
    <property type="evidence" value="ECO:0007669"/>
    <property type="project" value="InterPro"/>
</dbReference>
<keyword evidence="5" id="KW-0479">Metal-binding</keyword>
<sequence length="429" mass="48257">MSFYNVSLFSLLLVLCWVLETTPVIVNNDPEPFLAHPRYLTFDELTQFLKATAQQYPSKVKLHSIGKSVNNKDLWALEISRNISQGRDLLKPMFKYVANIHGDEVVGYELMNYLIEYLVLNDGTDERVTQLLSETDIFIMPTLNPDGYIASQEGNCNSLPKFVGRTNYHGVDLNRNFPDQFETTSRSGASVQNIEPETLAMMSFIKNNPFVLSGNLHGGAIVASYPFDDSKNHQTCCIESKSPDNEMFKHLAKTYADNNPVMKLGNNCDDHFPNGITNGAYWYDVKGGMQDFNYVYSNCFEVTFELSCCKFPPADQMPKFWKDNKESLLAFIEQSHIGIKGLVTDTNGKPIPGANISVQGISHPIVGTNRGEYWRLLLPGNYRVIVTANGYENAIKDVTVGNETMKPTRVDFQLSPVQTVADYVYTFSS</sequence>
<feature type="signal peptide" evidence="10">
    <location>
        <begin position="1"/>
        <end position="21"/>
    </location>
</feature>
<dbReference type="InterPro" id="IPR008969">
    <property type="entry name" value="CarboxyPept-like_regulatory"/>
</dbReference>
<evidence type="ECO:0000256" key="1">
    <source>
        <dbReference type="ARBA" id="ARBA00001947"/>
    </source>
</evidence>
<feature type="active site" description="Proton donor/acceptor" evidence="9">
    <location>
        <position position="305"/>
    </location>
</feature>
<dbReference type="CDD" id="cd03868">
    <property type="entry name" value="M14_CPD_I"/>
    <property type="match status" value="1"/>
</dbReference>
<protein>
    <submittedName>
        <fullName evidence="12">Carboxypeptidase D</fullName>
    </submittedName>
</protein>
<dbReference type="GO" id="GO:0016485">
    <property type="term" value="P:protein processing"/>
    <property type="evidence" value="ECO:0007669"/>
    <property type="project" value="TreeGrafter"/>
</dbReference>
<organism evidence="12">
    <name type="scientific">Cacopsylla melanoneura</name>
    <dbReference type="NCBI Taxonomy" id="428564"/>
    <lineage>
        <taxon>Eukaryota</taxon>
        <taxon>Metazoa</taxon>
        <taxon>Ecdysozoa</taxon>
        <taxon>Arthropoda</taxon>
        <taxon>Hexapoda</taxon>
        <taxon>Insecta</taxon>
        <taxon>Pterygota</taxon>
        <taxon>Neoptera</taxon>
        <taxon>Paraneoptera</taxon>
        <taxon>Hemiptera</taxon>
        <taxon>Sternorrhyncha</taxon>
        <taxon>Psylloidea</taxon>
        <taxon>Psyllidae</taxon>
        <taxon>Psyllinae</taxon>
        <taxon>Cacopsylla</taxon>
    </lineage>
</organism>
<name>A0A8D8STH0_9HEMI</name>
<dbReference type="InterPro" id="IPR000834">
    <property type="entry name" value="Peptidase_M14"/>
</dbReference>
<keyword evidence="6" id="KW-0378">Hydrolase</keyword>
<evidence type="ECO:0000313" key="12">
    <source>
        <dbReference type="EMBL" id="CAG6675756.1"/>
    </source>
</evidence>
<dbReference type="EMBL" id="HBUF01237693">
    <property type="protein sequence ID" value="CAG6675755.1"/>
    <property type="molecule type" value="Transcribed_RNA"/>
</dbReference>
<dbReference type="InterPro" id="IPR050753">
    <property type="entry name" value="Peptidase_M14_domain"/>
</dbReference>
<dbReference type="PANTHER" id="PTHR11532">
    <property type="entry name" value="PROTEASE M14 CARBOXYPEPTIDASE"/>
    <property type="match status" value="1"/>
</dbReference>
<evidence type="ECO:0000259" key="11">
    <source>
        <dbReference type="PROSITE" id="PS52035"/>
    </source>
</evidence>
<evidence type="ECO:0000256" key="9">
    <source>
        <dbReference type="PROSITE-ProRule" id="PRU01379"/>
    </source>
</evidence>
<feature type="chain" id="PRO_5036262009" evidence="10">
    <location>
        <begin position="22"/>
        <end position="429"/>
    </location>
</feature>
<dbReference type="PROSITE" id="PS00133">
    <property type="entry name" value="CARBOXYPEPT_ZN_2"/>
    <property type="match status" value="1"/>
</dbReference>
<dbReference type="InterPro" id="IPR057247">
    <property type="entry name" value="CARBOXYPEPT_ZN_2"/>
</dbReference>
<dbReference type="AlphaFoldDB" id="A0A8D8STH0"/>
<dbReference type="PROSITE" id="PS00132">
    <property type="entry name" value="CARBOXYPEPT_ZN_1"/>
    <property type="match status" value="1"/>
</dbReference>
<dbReference type="SUPFAM" id="SSF49464">
    <property type="entry name" value="Carboxypeptidase regulatory domain-like"/>
    <property type="match status" value="1"/>
</dbReference>
<keyword evidence="4" id="KW-0645">Protease</keyword>
<comment type="cofactor">
    <cofactor evidence="1">
        <name>Zn(2+)</name>
        <dbReference type="ChEBI" id="CHEBI:29105"/>
    </cofactor>
</comment>
<evidence type="ECO:0000256" key="3">
    <source>
        <dbReference type="ARBA" id="ARBA00022645"/>
    </source>
</evidence>
<reference evidence="12" key="1">
    <citation type="submission" date="2021-05" db="EMBL/GenBank/DDBJ databases">
        <authorList>
            <person name="Alioto T."/>
            <person name="Alioto T."/>
            <person name="Gomez Garrido J."/>
        </authorList>
    </citation>
    <scope>NUCLEOTIDE SEQUENCE</scope>
</reference>
<dbReference type="SUPFAM" id="SSF53187">
    <property type="entry name" value="Zn-dependent exopeptidases"/>
    <property type="match status" value="1"/>
</dbReference>
<evidence type="ECO:0000256" key="7">
    <source>
        <dbReference type="ARBA" id="ARBA00022833"/>
    </source>
</evidence>
<dbReference type="EMBL" id="HBUF01237694">
    <property type="protein sequence ID" value="CAG6675756.1"/>
    <property type="molecule type" value="Transcribed_RNA"/>
</dbReference>
<dbReference type="PROSITE" id="PS52035">
    <property type="entry name" value="PEPTIDASE_M14"/>
    <property type="match status" value="1"/>
</dbReference>
<dbReference type="GO" id="GO:0008270">
    <property type="term" value="F:zinc ion binding"/>
    <property type="evidence" value="ECO:0007669"/>
    <property type="project" value="InterPro"/>
</dbReference>
<evidence type="ECO:0000256" key="5">
    <source>
        <dbReference type="ARBA" id="ARBA00022723"/>
    </source>
</evidence>
<dbReference type="Pfam" id="PF13620">
    <property type="entry name" value="CarboxypepD_reg"/>
    <property type="match status" value="1"/>
</dbReference>
<keyword evidence="3 12" id="KW-0121">Carboxypeptidase</keyword>
<keyword evidence="7" id="KW-0862">Zinc</keyword>
<dbReference type="Gene3D" id="2.60.40.1120">
    <property type="entry name" value="Carboxypeptidase-like, regulatory domain"/>
    <property type="match status" value="1"/>
</dbReference>
<feature type="domain" description="Peptidase M14" evidence="11">
    <location>
        <begin position="38"/>
        <end position="335"/>
    </location>
</feature>
<dbReference type="FunFam" id="3.40.630.10:FF:000020">
    <property type="entry name" value="Carboxypeptidase D"/>
    <property type="match status" value="1"/>
</dbReference>
<dbReference type="CDD" id="cd11308">
    <property type="entry name" value="Peptidase_M14NE-CP-C_like"/>
    <property type="match status" value="1"/>
</dbReference>
<evidence type="ECO:0000256" key="6">
    <source>
        <dbReference type="ARBA" id="ARBA00022801"/>
    </source>
</evidence>
<keyword evidence="8" id="KW-0325">Glycoprotein</keyword>
<evidence type="ECO:0000256" key="4">
    <source>
        <dbReference type="ARBA" id="ARBA00022670"/>
    </source>
</evidence>
<evidence type="ECO:0000256" key="2">
    <source>
        <dbReference type="ARBA" id="ARBA00005988"/>
    </source>
</evidence>
<proteinExistence type="inferred from homology"/>
<dbReference type="GO" id="GO:0006518">
    <property type="term" value="P:peptide metabolic process"/>
    <property type="evidence" value="ECO:0007669"/>
    <property type="project" value="TreeGrafter"/>
</dbReference>
<keyword evidence="10" id="KW-0732">Signal</keyword>
<dbReference type="GO" id="GO:0005615">
    <property type="term" value="C:extracellular space"/>
    <property type="evidence" value="ECO:0007669"/>
    <property type="project" value="TreeGrafter"/>
</dbReference>
<evidence type="ECO:0000256" key="8">
    <source>
        <dbReference type="ARBA" id="ARBA00023180"/>
    </source>
</evidence>
<comment type="similarity">
    <text evidence="2 9">Belongs to the peptidase M14 family.</text>
</comment>
<evidence type="ECO:0000256" key="10">
    <source>
        <dbReference type="SAM" id="SignalP"/>
    </source>
</evidence>
<dbReference type="PRINTS" id="PR00765">
    <property type="entry name" value="CRBOXYPTASEA"/>
</dbReference>
<dbReference type="PANTHER" id="PTHR11532:SF57">
    <property type="entry name" value="CARBOXYPEPTIDASE D, B"/>
    <property type="match status" value="1"/>
</dbReference>
<accession>A0A8D8STH0</accession>
<dbReference type="EMBL" id="HBUF01237695">
    <property type="protein sequence ID" value="CAG6675757.1"/>
    <property type="molecule type" value="Transcribed_RNA"/>
</dbReference>
<dbReference type="Gene3D" id="3.40.630.10">
    <property type="entry name" value="Zn peptidases"/>
    <property type="match status" value="1"/>
</dbReference>
<dbReference type="Pfam" id="PF00246">
    <property type="entry name" value="Peptidase_M14"/>
    <property type="match status" value="1"/>
</dbReference>
<dbReference type="SMART" id="SM00631">
    <property type="entry name" value="Zn_pept"/>
    <property type="match status" value="1"/>
</dbReference>